<protein>
    <submittedName>
        <fullName evidence="1">Uncharacterized protein</fullName>
    </submittedName>
</protein>
<gene>
    <name evidence="1" type="ORF">AGR7A_pTi0071</name>
</gene>
<evidence type="ECO:0000313" key="2">
    <source>
        <dbReference type="Proteomes" id="UP000192140"/>
    </source>
</evidence>
<dbReference type="AlphaFoldDB" id="A0A1S7UBY8"/>
<reference evidence="1" key="1">
    <citation type="submission" date="2016-01" db="EMBL/GenBank/DDBJ databases">
        <authorList>
            <person name="Regsiter A."/>
            <person name="william w."/>
        </authorList>
    </citation>
    <scope>NUCLEOTIDE SEQUENCE</scope>
    <source>
        <strain evidence="1">NCPPB 1641</strain>
    </source>
</reference>
<proteinExistence type="predicted"/>
<dbReference type="EMBL" id="FCNP01000051">
    <property type="protein sequence ID" value="CVI64335.1"/>
    <property type="molecule type" value="Genomic_DNA"/>
</dbReference>
<keyword evidence="2" id="KW-1185">Reference proteome</keyword>
<evidence type="ECO:0000313" key="1">
    <source>
        <dbReference type="EMBL" id="CVI64335.1"/>
    </source>
</evidence>
<name>A0A1S7UBY8_9HYPH</name>
<dbReference type="Proteomes" id="UP000192140">
    <property type="component" value="Unassembled WGS sequence"/>
</dbReference>
<organism evidence="1 2">
    <name type="scientific">Agrobacterium deltaense NCPPB 1641</name>
    <dbReference type="NCBI Taxonomy" id="1183425"/>
    <lineage>
        <taxon>Bacteria</taxon>
        <taxon>Pseudomonadati</taxon>
        <taxon>Pseudomonadota</taxon>
        <taxon>Alphaproteobacteria</taxon>
        <taxon>Hyphomicrobiales</taxon>
        <taxon>Rhizobiaceae</taxon>
        <taxon>Rhizobium/Agrobacterium group</taxon>
        <taxon>Agrobacterium</taxon>
    </lineage>
</organism>
<comment type="caution">
    <text evidence="1">The sequence shown here is derived from an EMBL/GenBank/DDBJ whole genome shotgun (WGS) entry which is preliminary data.</text>
</comment>
<sequence length="124" mass="13167">MPRPTFHDIGGDFIGRDILQHCRGIAVSGQPLLCRQPACVEVNKLGIAAGTVEDAATADQRAFDEGEHQSGVQRKRAMDADRDHAAAAIITFMQREAGRTGYVAATSLISPSDQPAAAVVRLPS</sequence>
<accession>A0A1S7UBY8</accession>